<evidence type="ECO:0000256" key="8">
    <source>
        <dbReference type="ARBA" id="ARBA00022614"/>
    </source>
</evidence>
<evidence type="ECO:0000256" key="22">
    <source>
        <dbReference type="SAM" id="SignalP"/>
    </source>
</evidence>
<feature type="domain" description="Disease resistance R13L4/SHOC-2-like LRR" evidence="24">
    <location>
        <begin position="175"/>
        <end position="282"/>
    </location>
</feature>
<evidence type="ECO:0000259" key="24">
    <source>
        <dbReference type="Pfam" id="PF23598"/>
    </source>
</evidence>
<dbReference type="FunFam" id="3.80.10.10:FF:000041">
    <property type="entry name" value="LRR receptor-like serine/threonine-protein kinase ERECTA"/>
    <property type="match status" value="1"/>
</dbReference>
<dbReference type="FunFam" id="3.80.10.10:FF:000400">
    <property type="entry name" value="Nuclear pore complex protein NUP107"/>
    <property type="match status" value="1"/>
</dbReference>
<dbReference type="AlphaFoldDB" id="A0A7G2F3V7"/>
<evidence type="ECO:0000256" key="20">
    <source>
        <dbReference type="SAM" id="MobiDB-lite"/>
    </source>
</evidence>
<evidence type="ECO:0000256" key="9">
    <source>
        <dbReference type="ARBA" id="ARBA00022692"/>
    </source>
</evidence>
<dbReference type="PANTHER" id="PTHR48061">
    <property type="entry name" value="LEUCINE-RICH REPEAT RECEPTOR PROTEIN KINASE EMS1-LIKE-RELATED"/>
    <property type="match status" value="1"/>
</dbReference>
<dbReference type="Pfam" id="PF13855">
    <property type="entry name" value="LRR_8"/>
    <property type="match status" value="1"/>
</dbReference>
<evidence type="ECO:0000259" key="23">
    <source>
        <dbReference type="Pfam" id="PF08263"/>
    </source>
</evidence>
<comment type="subunit">
    <text evidence="6">Homodimer.</text>
</comment>
<dbReference type="SUPFAM" id="SSF52058">
    <property type="entry name" value="L domain-like"/>
    <property type="match status" value="4"/>
</dbReference>
<evidence type="ECO:0000256" key="3">
    <source>
        <dbReference type="ARBA" id="ARBA00004651"/>
    </source>
</evidence>
<feature type="transmembrane region" description="Helical" evidence="21">
    <location>
        <begin position="891"/>
        <end position="912"/>
    </location>
</feature>
<keyword evidence="9 21" id="KW-0812">Transmembrane</keyword>
<feature type="transmembrane region" description="Helical" evidence="21">
    <location>
        <begin position="1128"/>
        <end position="1149"/>
    </location>
</feature>
<dbReference type="Pfam" id="PF05653">
    <property type="entry name" value="Mg_trans_NIPA"/>
    <property type="match status" value="1"/>
</dbReference>
<dbReference type="InterPro" id="IPR032675">
    <property type="entry name" value="LRR_dom_sf"/>
</dbReference>
<dbReference type="PANTHER" id="PTHR48061:SF12">
    <property type="entry name" value="DISEASE RESISTANCE LIKE PROTEIN"/>
    <property type="match status" value="1"/>
</dbReference>
<keyword evidence="7" id="KW-1003">Cell membrane</keyword>
<evidence type="ECO:0000256" key="1">
    <source>
        <dbReference type="ARBA" id="ARBA00004251"/>
    </source>
</evidence>
<evidence type="ECO:0000256" key="11">
    <source>
        <dbReference type="ARBA" id="ARBA00022737"/>
    </source>
</evidence>
<keyword evidence="16 21" id="KW-0472">Membrane</keyword>
<comment type="similarity">
    <text evidence="5">Belongs to the RLP family.</text>
</comment>
<evidence type="ECO:0000256" key="21">
    <source>
        <dbReference type="SAM" id="Phobius"/>
    </source>
</evidence>
<accession>A0A7G2F3V7</accession>
<evidence type="ECO:0000256" key="18">
    <source>
        <dbReference type="ARBA" id="ARBA00023180"/>
    </source>
</evidence>
<evidence type="ECO:0000256" key="17">
    <source>
        <dbReference type="ARBA" id="ARBA00023170"/>
    </source>
</evidence>
<dbReference type="InterPro" id="IPR037185">
    <property type="entry name" value="EmrE-like"/>
</dbReference>
<keyword evidence="12" id="KW-0967">Endosome</keyword>
<evidence type="ECO:0000256" key="4">
    <source>
        <dbReference type="ARBA" id="ARBA00007001"/>
    </source>
</evidence>
<evidence type="ECO:0000313" key="26">
    <source>
        <dbReference type="Proteomes" id="UP000516314"/>
    </source>
</evidence>
<feature type="region of interest" description="Disordered" evidence="20">
    <location>
        <begin position="1187"/>
        <end position="1220"/>
    </location>
</feature>
<dbReference type="Pfam" id="PF08263">
    <property type="entry name" value="LRRNT_2"/>
    <property type="match status" value="1"/>
</dbReference>
<dbReference type="InterPro" id="IPR003591">
    <property type="entry name" value="Leu-rich_rpt_typical-subtyp"/>
</dbReference>
<sequence length="1220" mass="134991">MMHSSSVRRMITVKWSLCLIFCLTNSILVSAKHLCLPDQKDSLWGFKNEFNVPSPHSYAMTEKWKNNTDCCSWDGVSCDPKTGVVVELDLGRSELNGPLRSNSSLFRLQHLQSLYLRSNNFSGILPDSIGNLNYLRVLSLVNCNLFGKIPSSLGNLSYLTHLDLSYNDDLTGEILDSMGNLKYMRVLNLHRCKFSGMMPSSLGNLTYLTDLDLSWNYFTGELPDSIGNLNYLRVLSLVNCNLFGKIPSSLGNLSYLTHLDLSYNDFTSEGPDSMGNLNRLTDMLLNLSSLTYIDFGSNQLKGMLPSNMSSLSKLEYFYIGGNSFSGTIPSSLFMLPSLVLLDLGTNDFTGPLEIGNISSQSNLQELYIGENNFDPDIVDLRIFSPLLSLGYLDLSGINLKISSTVSLPSPIYALVLSSCNISEFPKFLRNQTKLYSLDISANQIEGQVPEWLWSLPELRYVNISHNSFNGFEGPADVIQGGGELYMLDISSNIFQDPFPLLPVVSMTSLFSSNNRFSGEIPKTICELDNLWMLVLSNNNFSGSIPRCFENLRLYVLHLRNNSLSGIFPEEAISHRLQSFDVGHNLFSGELPKSLINCSALEFLNVEDNRINDTFPFWLELLPNLQILVLRSNEFHGPIFSPGDSLSFPRLRIFDISENRFTGVLPSDYFAPWSAMSSVVDINDRIIQHFAGSYSYHNSVVLTNKGLNMELVGSGFTIYKTIDVSGNRLEGDIPESISLLKELIVLNMSNNAFTGHIPPSLSNLSNLQSLDLSQNRLSGSIPPELGKLTFLEWMNFSYNRLEGPIPQSTQVQSQNSSSFTENPGLCGLPLKKTCGGKEEATKQEQDKEKEEEEQVLSWIAAAIGYVPGVVCGLTIGHILVSHKLKMEEMSPDNIHGVILAVSSSIFIGSSFIIKKKGLKKAGVSGARAGEGGYGYLYEPWWWAGMITMIVGEIANFAAYAFAPAILVTPLGALSIIFSAVLAHFILEEKLHMFGILGCVLCVVGSTTIVLHAPHEQGIESVKQVWHLATEPGFLAYSAVVLVVVLALIFYYEPRYGKTHMIVYVGICSLMGSLTVMSVKAVAIAIKLTFSGMNQFKYFHAWIFIIVVTICCILQINYLNKALDNFNTAVISPVYYVMFTTFTILASMIMFKDWASQSGLQIATELCGFVTILSGTFLLHKTKDMGNSTSLRGSTSHSPRDTPVFINSGSSRSSNSTRPAIL</sequence>
<evidence type="ECO:0000256" key="10">
    <source>
        <dbReference type="ARBA" id="ARBA00022729"/>
    </source>
</evidence>
<keyword evidence="8" id="KW-0433">Leucine-rich repeat</keyword>
<dbReference type="InterPro" id="IPR046956">
    <property type="entry name" value="RLP23-like"/>
</dbReference>
<evidence type="ECO:0000256" key="6">
    <source>
        <dbReference type="ARBA" id="ARBA00011738"/>
    </source>
</evidence>
<dbReference type="SUPFAM" id="SSF103481">
    <property type="entry name" value="Multidrug resistance efflux transporter EmrE"/>
    <property type="match status" value="1"/>
</dbReference>
<proteinExistence type="inferred from homology"/>
<feature type="transmembrane region" description="Helical" evidence="21">
    <location>
        <begin position="964"/>
        <end position="985"/>
    </location>
</feature>
<dbReference type="InterPro" id="IPR013210">
    <property type="entry name" value="LRR_N_plant-typ"/>
</dbReference>
<dbReference type="InterPro" id="IPR008521">
    <property type="entry name" value="Mg_trans_NIPA"/>
</dbReference>
<dbReference type="Gene3D" id="3.80.10.10">
    <property type="entry name" value="Ribonuclease Inhibitor"/>
    <property type="match status" value="5"/>
</dbReference>
<evidence type="ECO:0000256" key="13">
    <source>
        <dbReference type="ARBA" id="ARBA00022842"/>
    </source>
</evidence>
<name>A0A7G2F3V7_ARATH</name>
<keyword evidence="17" id="KW-0675">Receptor</keyword>
<keyword evidence="10 22" id="KW-0732">Signal</keyword>
<feature type="transmembrane region" description="Helical" evidence="21">
    <location>
        <begin position="1096"/>
        <end position="1116"/>
    </location>
</feature>
<dbReference type="GO" id="GO:0005886">
    <property type="term" value="C:plasma membrane"/>
    <property type="evidence" value="ECO:0007669"/>
    <property type="project" value="UniProtKB-SubCell"/>
</dbReference>
<dbReference type="GO" id="GO:0005769">
    <property type="term" value="C:early endosome"/>
    <property type="evidence" value="ECO:0007669"/>
    <property type="project" value="UniProtKB-SubCell"/>
</dbReference>
<dbReference type="InterPro" id="IPR055414">
    <property type="entry name" value="LRR_R13L4/SHOC2-like"/>
</dbReference>
<dbReference type="EMBL" id="LR881469">
    <property type="protein sequence ID" value="CAD5327822.1"/>
    <property type="molecule type" value="Genomic_DNA"/>
</dbReference>
<keyword evidence="15" id="KW-0813">Transport</keyword>
<evidence type="ECO:0000256" key="12">
    <source>
        <dbReference type="ARBA" id="ARBA00022753"/>
    </source>
</evidence>
<dbReference type="SMART" id="SM00369">
    <property type="entry name" value="LRR_TYP"/>
    <property type="match status" value="8"/>
</dbReference>
<keyword evidence="13" id="KW-0460">Magnesium</keyword>
<keyword evidence="18" id="KW-0325">Glycoprotein</keyword>
<evidence type="ECO:0000256" key="2">
    <source>
        <dbReference type="ARBA" id="ARBA00004412"/>
    </source>
</evidence>
<dbReference type="Pfam" id="PF00560">
    <property type="entry name" value="LRR_1"/>
    <property type="match status" value="5"/>
</dbReference>
<evidence type="ECO:0000256" key="15">
    <source>
        <dbReference type="ARBA" id="ARBA00023065"/>
    </source>
</evidence>
<comment type="function">
    <text evidence="19">Acts as a Mg(2+) transporter. Can also transport other divalent cations such as Fe(2+), Sr(2+), Ba(2+), Mn(2+) and Co(2+) but to a much less extent than Mg(2+).</text>
</comment>
<keyword evidence="11" id="KW-0677">Repeat</keyword>
<feature type="signal peptide" evidence="22">
    <location>
        <begin position="1"/>
        <end position="31"/>
    </location>
</feature>
<feature type="domain" description="Leucine-rich repeat-containing N-terminal plant-type" evidence="23">
    <location>
        <begin position="37"/>
        <end position="79"/>
    </location>
</feature>
<dbReference type="Pfam" id="PF23598">
    <property type="entry name" value="LRR_14"/>
    <property type="match status" value="1"/>
</dbReference>
<dbReference type="PROSITE" id="PS51450">
    <property type="entry name" value="LRR"/>
    <property type="match status" value="1"/>
</dbReference>
<feature type="transmembrane region" description="Helical" evidence="21">
    <location>
        <begin position="1062"/>
        <end position="1084"/>
    </location>
</feature>
<feature type="compositionally biased region" description="Low complexity" evidence="20">
    <location>
        <begin position="1205"/>
        <end position="1214"/>
    </location>
</feature>
<evidence type="ECO:0000256" key="7">
    <source>
        <dbReference type="ARBA" id="ARBA00022475"/>
    </source>
</evidence>
<reference evidence="25 26" key="1">
    <citation type="submission" date="2020-09" db="EMBL/GenBank/DDBJ databases">
        <authorList>
            <person name="Ashkenazy H."/>
        </authorList>
    </citation>
    <scope>NUCLEOTIDE SEQUENCE [LARGE SCALE GENOMIC DNA]</scope>
    <source>
        <strain evidence="26">cv. Cdm-0</strain>
    </source>
</reference>
<dbReference type="GO" id="GO:0015095">
    <property type="term" value="F:magnesium ion transmembrane transporter activity"/>
    <property type="evidence" value="ECO:0007669"/>
    <property type="project" value="InterPro"/>
</dbReference>
<dbReference type="InterPro" id="IPR001611">
    <property type="entry name" value="Leu-rich_rpt"/>
</dbReference>
<evidence type="ECO:0000313" key="25">
    <source>
        <dbReference type="EMBL" id="CAD5327822.1"/>
    </source>
</evidence>
<dbReference type="Proteomes" id="UP000516314">
    <property type="component" value="Chromosome 4"/>
</dbReference>
<organism evidence="25 26">
    <name type="scientific">Arabidopsis thaliana</name>
    <name type="common">Mouse-ear cress</name>
    <dbReference type="NCBI Taxonomy" id="3702"/>
    <lineage>
        <taxon>Eukaryota</taxon>
        <taxon>Viridiplantae</taxon>
        <taxon>Streptophyta</taxon>
        <taxon>Embryophyta</taxon>
        <taxon>Tracheophyta</taxon>
        <taxon>Spermatophyta</taxon>
        <taxon>Magnoliopsida</taxon>
        <taxon>eudicotyledons</taxon>
        <taxon>Gunneridae</taxon>
        <taxon>Pentapetalae</taxon>
        <taxon>rosids</taxon>
        <taxon>malvids</taxon>
        <taxon>Brassicales</taxon>
        <taxon>Brassicaceae</taxon>
        <taxon>Camelineae</taxon>
        <taxon>Arabidopsis</taxon>
    </lineage>
</organism>
<protein>
    <submittedName>
        <fullName evidence="25">(thale cress) hypothetical protein</fullName>
    </submittedName>
</protein>
<dbReference type="FunFam" id="3.80.10.10:FF:000213">
    <property type="entry name" value="Tyrosine-sulfated glycopeptide receptor 1"/>
    <property type="match status" value="1"/>
</dbReference>
<comment type="similarity">
    <text evidence="4">Belongs to the NIPA (TC 2.A.7) family.</text>
</comment>
<feature type="transmembrane region" description="Helical" evidence="21">
    <location>
        <begin position="854"/>
        <end position="879"/>
    </location>
</feature>
<evidence type="ECO:0000256" key="14">
    <source>
        <dbReference type="ARBA" id="ARBA00022989"/>
    </source>
</evidence>
<feature type="transmembrane region" description="Helical" evidence="21">
    <location>
        <begin position="1032"/>
        <end position="1050"/>
    </location>
</feature>
<feature type="chain" id="PRO_5028888438" evidence="22">
    <location>
        <begin position="32"/>
        <end position="1220"/>
    </location>
</feature>
<evidence type="ECO:0000256" key="16">
    <source>
        <dbReference type="ARBA" id="ARBA00023136"/>
    </source>
</evidence>
<feature type="transmembrane region" description="Helical" evidence="21">
    <location>
        <begin position="939"/>
        <end position="957"/>
    </location>
</feature>
<keyword evidence="15" id="KW-0406">Ion transport</keyword>
<feature type="transmembrane region" description="Helical" evidence="21">
    <location>
        <begin position="991"/>
        <end position="1011"/>
    </location>
</feature>
<evidence type="ECO:0000256" key="19">
    <source>
        <dbReference type="ARBA" id="ARBA00025284"/>
    </source>
</evidence>
<comment type="subcellular location">
    <subcellularLocation>
        <location evidence="3">Cell membrane</location>
        <topology evidence="3">Multi-pass membrane protein</topology>
    </subcellularLocation>
    <subcellularLocation>
        <location evidence="1">Cell membrane</location>
        <topology evidence="1">Single-pass type I membrane protein</topology>
    </subcellularLocation>
    <subcellularLocation>
        <location evidence="2">Early endosome</location>
    </subcellularLocation>
</comment>
<gene>
    <name evidence="25" type="ORF">AT9943_LOCUS15506</name>
</gene>
<evidence type="ECO:0000256" key="5">
    <source>
        <dbReference type="ARBA" id="ARBA00009592"/>
    </source>
</evidence>
<keyword evidence="14 21" id="KW-1133">Transmembrane helix</keyword>